<reference evidence="3" key="1">
    <citation type="submission" date="2021-02" db="EMBL/GenBank/DDBJ databases">
        <authorList>
            <person name="Dougan E. K."/>
            <person name="Rhodes N."/>
            <person name="Thang M."/>
            <person name="Chan C."/>
        </authorList>
    </citation>
    <scope>NUCLEOTIDE SEQUENCE</scope>
</reference>
<dbReference type="OrthoDB" id="430243at2759"/>
<keyword evidence="2" id="KW-0732">Signal</keyword>
<protein>
    <submittedName>
        <fullName evidence="3">DNAH12 protein</fullName>
    </submittedName>
</protein>
<sequence length="909" mass="99593">MMAARVFLLCFATASAAETWHLVDLAQVVCPTPVSSNPNAPPYPEYNLGINYTSSMQVDAPHIVSFIRASQQAVTITFSIEDANGQQVVPETTVNLQELSDAVPSTCKCTMPTLPAEVEATYGQNYGAQCQAWDNANCGELWGNVSLGSWCCRPWCYATSDCPDAYSSQALPGQFFSYAACNSFSPVSPCTWTEIAEKNDPCKCKNAGSIFNAAMLEKFPASYGSTCGTWDMTNCATNYLPEQVDTWCCASWCYVEKECSSAKQSLNPGMEGILFWSDNVCDDDPALVVQCPYKPQPVVPEGDTSCNCLGITMDSANLARAGLSANYANYGQQCAPHDADICEITYPRANHDMWCCTSWCWVDASCPTSRASTVWPGHFWSTESCELNADVVSGCKYNLQACACRGQLPTGSLPDSFAANYGSSCKAWDDTSCKDTWYHNPIGEWNTSANHEWCCDAWCYVNESCPIAKQSWLGIGFYFSYETCDDPPATYNEGTDTCDAVSRRLEDENELSLIEESEPSPRQLSARRRGGSSWGGGFSSPRRRSPPAPPTNPRRRSYSAPSAWSPRRRAPVTPRRRDVRRRAPPPPVPAPVNTRRRTTSINGQTYTTSPRRRVNGAVMPAPTPYGYASRPQLMNNYGGTMPYQTPYGYSGYNAVPAQSRPNVAMYAVGGAVAGAVVGAGAMYAYNSMYGDAYGYDVFRRRRFHDFRNPDYCIVTAPGSRNGAFMECDQCYRLYGYSMCPSARSCNTPTGCAYTTPQSFNRDDLAATGFIPKEYAPPLKVLFKSINGSGIDTDPLTGICPPTTREQAEFVESFNKTMSFKPDLFLVLTQQQTLRSAAPSGCDSDTSTACTTTCWIAHSTCVNGACMCQSGYCWNGNVCSPPGSMVSASYQLPEWFSALLALYILSHWMI</sequence>
<dbReference type="EMBL" id="CAJNIZ010006646">
    <property type="protein sequence ID" value="CAE7251630.1"/>
    <property type="molecule type" value="Genomic_DNA"/>
</dbReference>
<evidence type="ECO:0000256" key="2">
    <source>
        <dbReference type="SAM" id="SignalP"/>
    </source>
</evidence>
<feature type="chain" id="PRO_5032814924" evidence="2">
    <location>
        <begin position="17"/>
        <end position="909"/>
    </location>
</feature>
<feature type="compositionally biased region" description="Acidic residues" evidence="1">
    <location>
        <begin position="509"/>
        <end position="518"/>
    </location>
</feature>
<evidence type="ECO:0000313" key="4">
    <source>
        <dbReference type="Proteomes" id="UP000649617"/>
    </source>
</evidence>
<evidence type="ECO:0000313" key="3">
    <source>
        <dbReference type="EMBL" id="CAE7251630.1"/>
    </source>
</evidence>
<accession>A0A812M3V0</accession>
<dbReference type="Proteomes" id="UP000649617">
    <property type="component" value="Unassembled WGS sequence"/>
</dbReference>
<dbReference type="AlphaFoldDB" id="A0A812M3V0"/>
<feature type="signal peptide" evidence="2">
    <location>
        <begin position="1"/>
        <end position="16"/>
    </location>
</feature>
<organism evidence="3 4">
    <name type="scientific">Symbiodinium pilosum</name>
    <name type="common">Dinoflagellate</name>
    <dbReference type="NCBI Taxonomy" id="2952"/>
    <lineage>
        <taxon>Eukaryota</taxon>
        <taxon>Sar</taxon>
        <taxon>Alveolata</taxon>
        <taxon>Dinophyceae</taxon>
        <taxon>Suessiales</taxon>
        <taxon>Symbiodiniaceae</taxon>
        <taxon>Symbiodinium</taxon>
    </lineage>
</organism>
<evidence type="ECO:0000256" key="1">
    <source>
        <dbReference type="SAM" id="MobiDB-lite"/>
    </source>
</evidence>
<comment type="caution">
    <text evidence="3">The sequence shown here is derived from an EMBL/GenBank/DDBJ whole genome shotgun (WGS) entry which is preliminary data.</text>
</comment>
<gene>
    <name evidence="3" type="primary">DNAH12</name>
    <name evidence="3" type="ORF">SPIL2461_LOCUS4884</name>
</gene>
<proteinExistence type="predicted"/>
<feature type="region of interest" description="Disordered" evidence="1">
    <location>
        <begin position="509"/>
        <end position="597"/>
    </location>
</feature>
<name>A0A812M3V0_SYMPI</name>
<keyword evidence="4" id="KW-1185">Reference proteome</keyword>